<evidence type="ECO:0000259" key="6">
    <source>
        <dbReference type="PROSITE" id="PS51460"/>
    </source>
</evidence>
<sequence>MSGPDDHLAEISDPASSSTPQLEQSGTLNQLPEHISDATNHTAEETGAHTTEAQRNEGEEQALEWHEVIELQAFSDRKVWIEEKIKLLEKMPPIEVFTGLDAVRNSSIEVPGLPSRAELEEWMAEHDRIEKETEIFDSGELKKLKKLTKAAAQRNLSPADTDLIELTLTTIYALDKLLHLLRDRSEQLDLLAVRLTWEERRIAAWIELRNTHNDITDFLNTRARWSPAVYDDLEAVNRDDEVPTPPLGPSARRNSVVSIASIASDTSNASMSLSRGARFKLSEQLSRDAAQIASRVSSLRHTKINAAGKALDRLIDDSRKPVPEILLDEQDKLEDKGINEMEDVGKFVMSVVMQWKKADEVYAETVKDKATALELVDELETALYIHPNSRQDTAYLSRTNALTKRLVMRGNPAASSSSFPRPSHPLFPDQPKTTESIVQRLSSEFITAVEHTKKAETLARQYHAGLDAVRKVEAICKQASERHDQLASCLYRLQHGVGHDHGDGTPPDLSTEAALSPARHAAFLALLPTLMQETHQAEATAEALLQSANVAFADLERPGIDPQFIIQSKAVVDGLRAVYHEVQRAKEPVLTRTATLRDLRKVWAAMEVTFRNLNQLRYETSEAIQRDMWKQQSSSHSPPPTPDGSPASVPVPFASATDLPARFSALSVQFHQDTSSFLKKRADHLGPILLEYVVEGKDGLSRLLSTTRSFLSLLDSIRNQAAAMRTIQSEASDLHSRLEVLELQFEGSADDILQGKLSGEQLSTIEAELATASEQLKARVQSFSDSLMHRIPFVSDGQVSNPHPQLLVTQSSTALEFTPGIVRQTISARLPVDPAAIDCSVRTDANALSLSLSGAVETLAHKAERFRLSQVSRGLDLAVVSLLNSLQHIEETMTSIGAILEDNDNPVSVDSLKELSTRVGELADTQLSPLSVSFSPIRDRLRELAREPSTSHLPMLGPRQKAVEGAEQRYLTCINILDSLTKRIVDVQTAEEARLAEQTRQKEAARLAAEAAAAEQRRLEEEARRVAELCRLEEVARLAAAEAEQRRLEEEKAARLVSEAAVAKRGLLEEEEAARRSTELRRLEEEEVTRLTEERRREEGEMAHCLAEQRRLEEEAAMRFAEAEQWRREEEEDAQRRLEQCRLQEEEARRLEEEARFVAERAAASRRIQEQAAELAAEEEHRHVFSVRSDAGPSSEGSAEVKTAIFKLRKRLRSIGLNELARPSAHSTHSLPTFARHAQAEKQLAWVVKEANTLPASLPHDDVVDAELRSLRSEIEASQDSLRRVDQLTSFAESVEGADNALSDLLEHIDSYPSVPSGPLAAPHTSDLRQAPEEQLKARLIFTEGLIHTLKNESLPVADDPRAQAEHERIVQTWSELHAMATDMSQGKKSRPASVVSSTRSGSSRPASVASIQKTHKKAAGYANLSVGSTSQFLSPPIPHNRRAVSGGTPKLPRSGPSHPRSSSRASLSSSRSVSGPGTVDTPSKLYNTTFASRQRTSSISSTTSGTPVKVEQRATPSTSRVRAQTAQSQSRTASPAFSDASSIYASSMHSRSSMNLSRTSMRSSWARAPRQSFPSLPRSPPRVRPAVVRKPYVANPKNKLDVAVGDVVNKLPVNMDINVEVVADTWKDQSGKYWIGSQDPKLCFCRILRSQTVMVRVGGGWSELSKQVIHLLLFIKNHFADAFRLLPESPPRFGAREEKWINSTSLSQVAAEIPEPPRTPEPKNPYMPSFALSTPSGTSPRSIKSSSPGSPLTALQFIRRADRESPLLRPETPTRSSRPGPVAPPSVSRAPVWRP</sequence>
<feature type="compositionally biased region" description="Low complexity" evidence="5">
    <location>
        <begin position="1453"/>
        <end position="1478"/>
    </location>
</feature>
<accession>A0A8K0UWC9</accession>
<feature type="coiled-coil region" evidence="4">
    <location>
        <begin position="995"/>
        <end position="1051"/>
    </location>
</feature>
<keyword evidence="2" id="KW-0963">Cytoplasm</keyword>
<dbReference type="Proteomes" id="UP000813824">
    <property type="component" value="Unassembled WGS sequence"/>
</dbReference>
<feature type="compositionally biased region" description="Basic and acidic residues" evidence="5">
    <location>
        <begin position="42"/>
        <end position="60"/>
    </location>
</feature>
<dbReference type="SUPFAM" id="SSF143575">
    <property type="entry name" value="GAS2 domain-like"/>
    <property type="match status" value="1"/>
</dbReference>
<evidence type="ECO:0000313" key="8">
    <source>
        <dbReference type="Proteomes" id="UP000813824"/>
    </source>
</evidence>
<feature type="compositionally biased region" description="Low complexity" evidence="5">
    <location>
        <begin position="1736"/>
        <end position="1752"/>
    </location>
</feature>
<comment type="subcellular location">
    <subcellularLocation>
        <location evidence="1">Cytoplasm</location>
        <location evidence="1">Cytoskeleton</location>
    </subcellularLocation>
</comment>
<feature type="compositionally biased region" description="Low complexity" evidence="5">
    <location>
        <begin position="1392"/>
        <end position="1408"/>
    </location>
</feature>
<keyword evidence="4" id="KW-0175">Coiled coil</keyword>
<evidence type="ECO:0000256" key="1">
    <source>
        <dbReference type="ARBA" id="ARBA00004245"/>
    </source>
</evidence>
<feature type="compositionally biased region" description="Pro residues" evidence="5">
    <location>
        <begin position="1715"/>
        <end position="1726"/>
    </location>
</feature>
<dbReference type="SMART" id="SM00243">
    <property type="entry name" value="GAS2"/>
    <property type="match status" value="1"/>
</dbReference>
<dbReference type="InterPro" id="IPR003108">
    <property type="entry name" value="GAR_dom"/>
</dbReference>
<evidence type="ECO:0000256" key="4">
    <source>
        <dbReference type="SAM" id="Coils"/>
    </source>
</evidence>
<name>A0A8K0UWC9_9AGAR</name>
<feature type="domain" description="GAR" evidence="6">
    <location>
        <begin position="1596"/>
        <end position="1676"/>
    </location>
</feature>
<feature type="compositionally biased region" description="Polar residues" evidence="5">
    <location>
        <begin position="1515"/>
        <end position="1536"/>
    </location>
</feature>
<feature type="coiled-coil region" evidence="4">
    <location>
        <begin position="1081"/>
        <end position="1181"/>
    </location>
</feature>
<feature type="compositionally biased region" description="Polar residues" evidence="5">
    <location>
        <begin position="1481"/>
        <end position="1496"/>
    </location>
</feature>
<feature type="compositionally biased region" description="Basic and acidic residues" evidence="5">
    <location>
        <begin position="1"/>
        <end position="10"/>
    </location>
</feature>
<feature type="region of interest" description="Disordered" evidence="5">
    <location>
        <begin position="1432"/>
        <end position="1539"/>
    </location>
</feature>
<comment type="caution">
    <text evidence="7">The sequence shown here is derived from an EMBL/GenBank/DDBJ whole genome shotgun (WGS) entry which is preliminary data.</text>
</comment>
<proteinExistence type="predicted"/>
<feature type="region of interest" description="Disordered" evidence="5">
    <location>
        <begin position="1"/>
        <end position="60"/>
    </location>
</feature>
<feature type="compositionally biased region" description="Low complexity" evidence="5">
    <location>
        <begin position="1776"/>
        <end position="1796"/>
    </location>
</feature>
<protein>
    <recommendedName>
        <fullName evidence="6">GAR domain-containing protein</fullName>
    </recommendedName>
</protein>
<gene>
    <name evidence="7" type="ORF">BXZ70DRAFT_886776</name>
</gene>
<evidence type="ECO:0000256" key="2">
    <source>
        <dbReference type="ARBA" id="ARBA00022490"/>
    </source>
</evidence>
<reference evidence="7" key="1">
    <citation type="journal article" date="2021" name="New Phytol.">
        <title>Evolutionary innovations through gain and loss of genes in the ectomycorrhizal Boletales.</title>
        <authorList>
            <person name="Wu G."/>
            <person name="Miyauchi S."/>
            <person name="Morin E."/>
            <person name="Kuo A."/>
            <person name="Drula E."/>
            <person name="Varga T."/>
            <person name="Kohler A."/>
            <person name="Feng B."/>
            <person name="Cao Y."/>
            <person name="Lipzen A."/>
            <person name="Daum C."/>
            <person name="Hundley H."/>
            <person name="Pangilinan J."/>
            <person name="Johnson J."/>
            <person name="Barry K."/>
            <person name="LaButti K."/>
            <person name="Ng V."/>
            <person name="Ahrendt S."/>
            <person name="Min B."/>
            <person name="Choi I.G."/>
            <person name="Park H."/>
            <person name="Plett J.M."/>
            <person name="Magnuson J."/>
            <person name="Spatafora J.W."/>
            <person name="Nagy L.G."/>
            <person name="Henrissat B."/>
            <person name="Grigoriev I.V."/>
            <person name="Yang Z.L."/>
            <person name="Xu J."/>
            <person name="Martin F.M."/>
        </authorList>
    </citation>
    <scope>NUCLEOTIDE SEQUENCE</scope>
    <source>
        <strain evidence="7">KKN 215</strain>
    </source>
</reference>
<keyword evidence="8" id="KW-1185">Reference proteome</keyword>
<dbReference type="OrthoDB" id="10017054at2759"/>
<dbReference type="InterPro" id="IPR036534">
    <property type="entry name" value="GAR_dom_sf"/>
</dbReference>
<dbReference type="EMBL" id="JAEVFJ010000003">
    <property type="protein sequence ID" value="KAH8106169.1"/>
    <property type="molecule type" value="Genomic_DNA"/>
</dbReference>
<feature type="region of interest" description="Disordered" evidence="5">
    <location>
        <begin position="627"/>
        <end position="651"/>
    </location>
</feature>
<dbReference type="GO" id="GO:0008017">
    <property type="term" value="F:microtubule binding"/>
    <property type="evidence" value="ECO:0007669"/>
    <property type="project" value="InterPro"/>
</dbReference>
<dbReference type="Pfam" id="PF02187">
    <property type="entry name" value="GAS2"/>
    <property type="match status" value="1"/>
</dbReference>
<dbReference type="PANTHER" id="PTHR45615:SF80">
    <property type="entry name" value="GRIP DOMAIN-CONTAINING PROTEIN"/>
    <property type="match status" value="1"/>
</dbReference>
<dbReference type="PANTHER" id="PTHR45615">
    <property type="entry name" value="MYOSIN HEAVY CHAIN, NON-MUSCLE"/>
    <property type="match status" value="1"/>
</dbReference>
<dbReference type="GO" id="GO:0005856">
    <property type="term" value="C:cytoskeleton"/>
    <property type="evidence" value="ECO:0007669"/>
    <property type="project" value="UniProtKB-SubCell"/>
</dbReference>
<feature type="region of interest" description="Disordered" evidence="5">
    <location>
        <begin position="1707"/>
        <end position="1796"/>
    </location>
</feature>
<evidence type="ECO:0000256" key="3">
    <source>
        <dbReference type="ARBA" id="ARBA00023212"/>
    </source>
</evidence>
<evidence type="ECO:0000256" key="5">
    <source>
        <dbReference type="SAM" id="MobiDB-lite"/>
    </source>
</evidence>
<keyword evidence="3" id="KW-0206">Cytoskeleton</keyword>
<dbReference type="PROSITE" id="PS51460">
    <property type="entry name" value="GAR"/>
    <property type="match status" value="1"/>
</dbReference>
<evidence type="ECO:0000313" key="7">
    <source>
        <dbReference type="EMBL" id="KAH8106169.1"/>
    </source>
</evidence>
<feature type="compositionally biased region" description="Low complexity" evidence="5">
    <location>
        <begin position="1497"/>
        <end position="1507"/>
    </location>
</feature>
<dbReference type="Gene3D" id="3.30.920.20">
    <property type="entry name" value="Gas2-like domain"/>
    <property type="match status" value="1"/>
</dbReference>
<feature type="compositionally biased region" description="Polar residues" evidence="5">
    <location>
        <begin position="14"/>
        <end position="30"/>
    </location>
</feature>
<organism evidence="7 8">
    <name type="scientific">Cristinia sonorae</name>
    <dbReference type="NCBI Taxonomy" id="1940300"/>
    <lineage>
        <taxon>Eukaryota</taxon>
        <taxon>Fungi</taxon>
        <taxon>Dikarya</taxon>
        <taxon>Basidiomycota</taxon>
        <taxon>Agaricomycotina</taxon>
        <taxon>Agaricomycetes</taxon>
        <taxon>Agaricomycetidae</taxon>
        <taxon>Agaricales</taxon>
        <taxon>Pleurotineae</taxon>
        <taxon>Stephanosporaceae</taxon>
        <taxon>Cristinia</taxon>
    </lineage>
</organism>
<feature type="region of interest" description="Disordered" evidence="5">
    <location>
        <begin position="1382"/>
        <end position="1415"/>
    </location>
</feature>